<keyword evidence="2" id="KW-0902">Two-component regulatory system</keyword>
<dbReference type="PANTHER" id="PTHR37299">
    <property type="entry name" value="TRANSCRIPTIONAL REGULATOR-RELATED"/>
    <property type="match status" value="1"/>
</dbReference>
<gene>
    <name evidence="5" type="ordered locus">CD196_2443</name>
</gene>
<dbReference type="AlphaFoldDB" id="A0A0H3NE40"/>
<sequence length="248" mass="29350">MDILIFDNDVCFGIKLKEKINNILIKEGFDNDVIRLYYNANLLLKELTEKNKVKIYFIVVDAKYKISNELCDGLWIAQKIRESDYISPIIFLTNHIEMILGIFDYRLEVMDFILKHDMEIAESKIKACIKIAHKRYVKEKNYRSNFFTIYSDSSLWKISFDEVIYFETSAIPHKIKLVTTSRIFEFYKSLRSLSDLDACFIRVHKSFVVNKYHIVSLDLKKNNIKMSNGHICRISNTYRNILKNIIKT</sequence>
<dbReference type="CDD" id="cd17533">
    <property type="entry name" value="REC_LytTR_AgrA-like"/>
    <property type="match status" value="1"/>
</dbReference>
<dbReference type="PANTHER" id="PTHR37299:SF3">
    <property type="entry name" value="STAGE 0 SPORULATION PROTEIN A HOMOLOG"/>
    <property type="match status" value="1"/>
</dbReference>
<proteinExistence type="predicted"/>
<evidence type="ECO:0000259" key="4">
    <source>
        <dbReference type="PROSITE" id="PS50930"/>
    </source>
</evidence>
<dbReference type="Pfam" id="PF04397">
    <property type="entry name" value="LytTR"/>
    <property type="match status" value="1"/>
</dbReference>
<evidence type="ECO:0000256" key="2">
    <source>
        <dbReference type="ARBA" id="ARBA00023012"/>
    </source>
</evidence>
<dbReference type="Proteomes" id="UP000002068">
    <property type="component" value="Chromosome"/>
</dbReference>
<dbReference type="Gene3D" id="3.40.50.2300">
    <property type="match status" value="1"/>
</dbReference>
<protein>
    <submittedName>
        <fullName evidence="5">Response regulator</fullName>
    </submittedName>
</protein>
<dbReference type="GO" id="GO:0003677">
    <property type="term" value="F:DNA binding"/>
    <property type="evidence" value="ECO:0007669"/>
    <property type="project" value="InterPro"/>
</dbReference>
<name>A0A0H3NE40_CLODC</name>
<evidence type="ECO:0000256" key="3">
    <source>
        <dbReference type="ARBA" id="ARBA00023159"/>
    </source>
</evidence>
<dbReference type="KEGG" id="cdc:CD196_2443"/>
<keyword evidence="3" id="KW-0010">Activator</keyword>
<dbReference type="HOGENOM" id="CLU_000445_14_6_9"/>
<evidence type="ECO:0000313" key="5">
    <source>
        <dbReference type="EMBL" id="CBA64683.1"/>
    </source>
</evidence>
<dbReference type="EMBL" id="FN538970">
    <property type="protein sequence ID" value="CBA64683.1"/>
    <property type="molecule type" value="Genomic_DNA"/>
</dbReference>
<organism evidence="5 6">
    <name type="scientific">Clostridioides difficile (strain CD196)</name>
    <name type="common">Peptoclostridium difficile</name>
    <dbReference type="NCBI Taxonomy" id="645462"/>
    <lineage>
        <taxon>Bacteria</taxon>
        <taxon>Bacillati</taxon>
        <taxon>Bacillota</taxon>
        <taxon>Clostridia</taxon>
        <taxon>Peptostreptococcales</taxon>
        <taxon>Peptostreptococcaceae</taxon>
        <taxon>Clostridioides</taxon>
    </lineage>
</organism>
<dbReference type="GO" id="GO:0000156">
    <property type="term" value="F:phosphorelay response regulator activity"/>
    <property type="evidence" value="ECO:0007669"/>
    <property type="project" value="InterPro"/>
</dbReference>
<dbReference type="SMART" id="SM00850">
    <property type="entry name" value="LytTR"/>
    <property type="match status" value="1"/>
</dbReference>
<feature type="domain" description="HTH LytTR-type" evidence="4">
    <location>
        <begin position="147"/>
        <end position="248"/>
    </location>
</feature>
<reference evidence="5 6" key="1">
    <citation type="journal article" date="2009" name="Genome Biol.">
        <title>Comparative genome and phenotypic analysis of Clostridium difficile 027 strains provides insight into the evolution of a hypervirulent bacterium.</title>
        <authorList>
            <person name="Stabler R.A."/>
            <person name="He M."/>
            <person name="Dawson L."/>
            <person name="Martin M."/>
            <person name="Valiente E."/>
            <person name="Corton C."/>
            <person name="Lawley T.D."/>
            <person name="Sebaihia M."/>
            <person name="Quail M.A."/>
            <person name="Rose G."/>
            <person name="Gerding D.N."/>
            <person name="Gibert M."/>
            <person name="Popoff M.R."/>
            <person name="Parkhill J."/>
            <person name="Dougan G."/>
            <person name="Wren B.W."/>
        </authorList>
    </citation>
    <scope>NUCLEOTIDE SEQUENCE [LARGE SCALE GENOMIC DNA]</scope>
    <source>
        <strain evidence="5 6">CD196</strain>
    </source>
</reference>
<dbReference type="InterPro" id="IPR046947">
    <property type="entry name" value="LytR-like"/>
</dbReference>
<dbReference type="PROSITE" id="PS50930">
    <property type="entry name" value="HTH_LYTTR"/>
    <property type="match status" value="1"/>
</dbReference>
<accession>A0A0H3NE40</accession>
<dbReference type="SMR" id="A0A0H3NE40"/>
<evidence type="ECO:0000313" key="6">
    <source>
        <dbReference type="Proteomes" id="UP000002068"/>
    </source>
</evidence>
<dbReference type="RefSeq" id="WP_009893681.1">
    <property type="nucleotide sequence ID" value="NC_013315.1"/>
</dbReference>
<dbReference type="InterPro" id="IPR007492">
    <property type="entry name" value="LytTR_DNA-bd_dom"/>
</dbReference>
<dbReference type="Gene3D" id="2.40.50.1020">
    <property type="entry name" value="LytTr DNA-binding domain"/>
    <property type="match status" value="1"/>
</dbReference>
<evidence type="ECO:0000256" key="1">
    <source>
        <dbReference type="ARBA" id="ARBA00022490"/>
    </source>
</evidence>
<keyword evidence="1" id="KW-0963">Cytoplasm</keyword>